<dbReference type="EMBL" id="JAUOPB010000001">
    <property type="protein sequence ID" value="MDO6420852.1"/>
    <property type="molecule type" value="Genomic_DNA"/>
</dbReference>
<organism evidence="2 3">
    <name type="scientific">Saccharophagus degradans</name>
    <dbReference type="NCBI Taxonomy" id="86304"/>
    <lineage>
        <taxon>Bacteria</taxon>
        <taxon>Pseudomonadati</taxon>
        <taxon>Pseudomonadota</taxon>
        <taxon>Gammaproteobacteria</taxon>
        <taxon>Cellvibrionales</taxon>
        <taxon>Cellvibrionaceae</taxon>
        <taxon>Saccharophagus</taxon>
    </lineage>
</organism>
<comment type="caution">
    <text evidence="2">The sequence shown here is derived from an EMBL/GenBank/DDBJ whole genome shotgun (WGS) entry which is preliminary data.</text>
</comment>
<dbReference type="InterPro" id="IPR024266">
    <property type="entry name" value="DUF3806"/>
</dbReference>
<feature type="domain" description="DUF3806" evidence="1">
    <location>
        <begin position="62"/>
        <end position="147"/>
    </location>
</feature>
<name>A0AAW7X2J9_9GAMM</name>
<evidence type="ECO:0000313" key="2">
    <source>
        <dbReference type="EMBL" id="MDO6420852.1"/>
    </source>
</evidence>
<evidence type="ECO:0000313" key="3">
    <source>
        <dbReference type="Proteomes" id="UP001169760"/>
    </source>
</evidence>
<dbReference type="AlphaFoldDB" id="A0AAW7X2J9"/>
<evidence type="ECO:0000259" key="1">
    <source>
        <dbReference type="Pfam" id="PF12713"/>
    </source>
</evidence>
<reference evidence="2" key="1">
    <citation type="submission" date="2023-07" db="EMBL/GenBank/DDBJ databases">
        <title>Genome content predicts the carbon catabolic preferences of heterotrophic bacteria.</title>
        <authorList>
            <person name="Gralka M."/>
        </authorList>
    </citation>
    <scope>NUCLEOTIDE SEQUENCE</scope>
    <source>
        <strain evidence="2">I3M17_2</strain>
    </source>
</reference>
<dbReference type="Proteomes" id="UP001169760">
    <property type="component" value="Unassembled WGS sequence"/>
</dbReference>
<protein>
    <submittedName>
        <fullName evidence="2">DUF3806 domain-containing protein</fullName>
    </submittedName>
</protein>
<dbReference type="RefSeq" id="WP_280945248.1">
    <property type="nucleotide sequence ID" value="NZ_CP123764.1"/>
</dbReference>
<gene>
    <name evidence="2" type="ORF">Q4521_00050</name>
</gene>
<proteinExistence type="predicted"/>
<dbReference type="Gene3D" id="1.20.120.1090">
    <property type="match status" value="1"/>
</dbReference>
<accession>A0AAW7X2J9</accession>
<dbReference type="Pfam" id="PF12713">
    <property type="entry name" value="DUF3806"/>
    <property type="match status" value="1"/>
</dbReference>
<sequence length="162" mass="18646">MKVLTLLLLLIIGQEVMSEEVNIVFVPLPSESIAQMDNQREYVSTLVSKYFQKQVITKSESDFELIQFIVSENILKPEQSWELQSLGVVLGDALAAEIDGLSWWQVTDEYGTDAVLRYKQTTLQIGAKTMISKRVENGSEVDIKHMYFWLKDFVETKSNEYR</sequence>